<protein>
    <recommendedName>
        <fullName evidence="3">F5/8 type C domain-containing protein</fullName>
    </recommendedName>
</protein>
<reference evidence="1" key="1">
    <citation type="submission" date="2006-10" db="EMBL/GenBank/DDBJ databases">
        <authorList>
            <person name="Amadeo P."/>
            <person name="Zhao Q."/>
            <person name="Wortman J."/>
            <person name="Fraser-Liggett C."/>
            <person name="Carlton J."/>
        </authorList>
    </citation>
    <scope>NUCLEOTIDE SEQUENCE</scope>
    <source>
        <strain evidence="1">G3</strain>
    </source>
</reference>
<evidence type="ECO:0008006" key="3">
    <source>
        <dbReference type="Google" id="ProtNLM"/>
    </source>
</evidence>
<accession>A2FIU2</accession>
<dbReference type="InParanoid" id="A2FIU2"/>
<dbReference type="InterPro" id="IPR008979">
    <property type="entry name" value="Galactose-bd-like_sf"/>
</dbReference>
<dbReference type="VEuPathDB" id="TrichDB:TVAG_078460"/>
<reference evidence="1" key="2">
    <citation type="journal article" date="2007" name="Science">
        <title>Draft genome sequence of the sexually transmitted pathogen Trichomonas vaginalis.</title>
        <authorList>
            <person name="Carlton J.M."/>
            <person name="Hirt R.P."/>
            <person name="Silva J.C."/>
            <person name="Delcher A.L."/>
            <person name="Schatz M."/>
            <person name="Zhao Q."/>
            <person name="Wortman J.R."/>
            <person name="Bidwell S.L."/>
            <person name="Alsmark U.C.M."/>
            <person name="Besteiro S."/>
            <person name="Sicheritz-Ponten T."/>
            <person name="Noel C.J."/>
            <person name="Dacks J.B."/>
            <person name="Foster P.G."/>
            <person name="Simillion C."/>
            <person name="Van de Peer Y."/>
            <person name="Miranda-Saavedra D."/>
            <person name="Barton G.J."/>
            <person name="Westrop G.D."/>
            <person name="Mueller S."/>
            <person name="Dessi D."/>
            <person name="Fiori P.L."/>
            <person name="Ren Q."/>
            <person name="Paulsen I."/>
            <person name="Zhang H."/>
            <person name="Bastida-Corcuera F.D."/>
            <person name="Simoes-Barbosa A."/>
            <person name="Brown M.T."/>
            <person name="Hayes R.D."/>
            <person name="Mukherjee M."/>
            <person name="Okumura C.Y."/>
            <person name="Schneider R."/>
            <person name="Smith A.J."/>
            <person name="Vanacova S."/>
            <person name="Villalvazo M."/>
            <person name="Haas B.J."/>
            <person name="Pertea M."/>
            <person name="Feldblyum T.V."/>
            <person name="Utterback T.R."/>
            <person name="Shu C.L."/>
            <person name="Osoegawa K."/>
            <person name="de Jong P.J."/>
            <person name="Hrdy I."/>
            <person name="Horvathova L."/>
            <person name="Zubacova Z."/>
            <person name="Dolezal P."/>
            <person name="Malik S.B."/>
            <person name="Logsdon J.M. Jr."/>
            <person name="Henze K."/>
            <person name="Gupta A."/>
            <person name="Wang C.C."/>
            <person name="Dunne R.L."/>
            <person name="Upcroft J.A."/>
            <person name="Upcroft P."/>
            <person name="White O."/>
            <person name="Salzberg S.L."/>
            <person name="Tang P."/>
            <person name="Chiu C.-H."/>
            <person name="Lee Y.-S."/>
            <person name="Embley T.M."/>
            <person name="Coombs G.H."/>
            <person name="Mottram J.C."/>
            <person name="Tachezy J."/>
            <person name="Fraser-Liggett C.M."/>
            <person name="Johnson P.J."/>
        </authorList>
    </citation>
    <scope>NUCLEOTIDE SEQUENCE [LARGE SCALE GENOMIC DNA]</scope>
    <source>
        <strain evidence="1">G3</strain>
    </source>
</reference>
<dbReference type="Gene3D" id="2.60.120.260">
    <property type="entry name" value="Galactose-binding domain-like"/>
    <property type="match status" value="1"/>
</dbReference>
<sequence>MLFSLFLSKSYSEMGKGIFSTYFNQKIVDVTASGSSKQRINGTKQMTKPEYAIYPWDKKYDWCSNCGRTYEEHPYIIFSLNSRKIKFNGYLIRAGCCYESGCCCEEEYYGYCIDCCLYSWSLQISEDNETWTTVHQVSKDRDMRRCKEKTYTLEKEYSAKYVRLIQDEACPGYPPCIAINKMELFGNSIQFEENPDADFVSFHDDDEDVSIIGHISRNSHN</sequence>
<keyword evidence="2" id="KW-1185">Reference proteome</keyword>
<dbReference type="SUPFAM" id="SSF49785">
    <property type="entry name" value="Galactose-binding domain-like"/>
    <property type="match status" value="1"/>
</dbReference>
<name>A2FIU2_TRIV3</name>
<organism evidence="1 2">
    <name type="scientific">Trichomonas vaginalis (strain ATCC PRA-98 / G3)</name>
    <dbReference type="NCBI Taxonomy" id="412133"/>
    <lineage>
        <taxon>Eukaryota</taxon>
        <taxon>Metamonada</taxon>
        <taxon>Parabasalia</taxon>
        <taxon>Trichomonadida</taxon>
        <taxon>Trichomonadidae</taxon>
        <taxon>Trichomonas</taxon>
    </lineage>
</organism>
<evidence type="ECO:0000313" key="1">
    <source>
        <dbReference type="EMBL" id="EAX95157.1"/>
    </source>
</evidence>
<dbReference type="VEuPathDB" id="TrichDB:TVAGG3_0462490"/>
<dbReference type="KEGG" id="tva:4752901"/>
<gene>
    <name evidence="1" type="ORF">TVAG_078460</name>
</gene>
<dbReference type="Proteomes" id="UP000001542">
    <property type="component" value="Unassembled WGS sequence"/>
</dbReference>
<proteinExistence type="predicted"/>
<dbReference type="AlphaFoldDB" id="A2FIU2"/>
<dbReference type="RefSeq" id="XP_001308087.1">
    <property type="nucleotide sequence ID" value="XM_001308086.1"/>
</dbReference>
<dbReference type="EMBL" id="DS113820">
    <property type="protein sequence ID" value="EAX95157.1"/>
    <property type="molecule type" value="Genomic_DNA"/>
</dbReference>
<evidence type="ECO:0000313" key="2">
    <source>
        <dbReference type="Proteomes" id="UP000001542"/>
    </source>
</evidence>